<name>A0A3B0JUL0_DROGU</name>
<proteinExistence type="predicted"/>
<reference evidence="4" key="1">
    <citation type="submission" date="2018-01" db="EMBL/GenBank/DDBJ databases">
        <authorList>
            <person name="Alioto T."/>
            <person name="Alioto T."/>
        </authorList>
    </citation>
    <scope>NUCLEOTIDE SEQUENCE [LARGE SCALE GENOMIC DNA]</scope>
</reference>
<evidence type="ECO:0000256" key="2">
    <source>
        <dbReference type="SAM" id="Phobius"/>
    </source>
</evidence>
<dbReference type="EMBL" id="OUUW01000010">
    <property type="protein sequence ID" value="SPP85797.1"/>
    <property type="molecule type" value="Genomic_DNA"/>
</dbReference>
<feature type="region of interest" description="Disordered" evidence="1">
    <location>
        <begin position="23"/>
        <end position="44"/>
    </location>
</feature>
<accession>A0A3B0JUL0</accession>
<keyword evidence="2" id="KW-0812">Transmembrane</keyword>
<keyword evidence="2" id="KW-1133">Transmembrane helix</keyword>
<dbReference type="AlphaFoldDB" id="A0A3B0JUL0"/>
<dbReference type="OMA" id="CIWCYYR"/>
<evidence type="ECO:0000313" key="4">
    <source>
        <dbReference type="Proteomes" id="UP000268350"/>
    </source>
</evidence>
<sequence>MLQPQDEEQKDKCSTVVVMAEITSEDPLEDGFQDGAKQTPDSSMSNYVDEIQSSQEQITTRFTELLNFFESYAKIIDVELKQPVVVSNQLERMSNHDHDEITSVIVEDHTIKTATSEVSIQTSLSLLKQQQNASKVVEQGVSVYTTEKPSQALQHTIHIEVENVPSETEMQRTPLRQRFCKIVVNALEVLIGCMYMVGENITYVMLLSVLCIWCFYR</sequence>
<evidence type="ECO:0000313" key="3">
    <source>
        <dbReference type="EMBL" id="SPP85797.1"/>
    </source>
</evidence>
<protein>
    <submittedName>
        <fullName evidence="3">Uncharacterized protein</fullName>
    </submittedName>
</protein>
<evidence type="ECO:0000256" key="1">
    <source>
        <dbReference type="SAM" id="MobiDB-lite"/>
    </source>
</evidence>
<gene>
    <name evidence="3" type="ORF">DGUA_6G004337</name>
</gene>
<keyword evidence="2" id="KW-0472">Membrane</keyword>
<dbReference type="Proteomes" id="UP000268350">
    <property type="component" value="Unassembled WGS sequence"/>
</dbReference>
<feature type="compositionally biased region" description="Acidic residues" evidence="1">
    <location>
        <begin position="23"/>
        <end position="32"/>
    </location>
</feature>
<organism evidence="3 4">
    <name type="scientific">Drosophila guanche</name>
    <name type="common">Fruit fly</name>
    <dbReference type="NCBI Taxonomy" id="7266"/>
    <lineage>
        <taxon>Eukaryota</taxon>
        <taxon>Metazoa</taxon>
        <taxon>Ecdysozoa</taxon>
        <taxon>Arthropoda</taxon>
        <taxon>Hexapoda</taxon>
        <taxon>Insecta</taxon>
        <taxon>Pterygota</taxon>
        <taxon>Neoptera</taxon>
        <taxon>Endopterygota</taxon>
        <taxon>Diptera</taxon>
        <taxon>Brachycera</taxon>
        <taxon>Muscomorpha</taxon>
        <taxon>Ephydroidea</taxon>
        <taxon>Drosophilidae</taxon>
        <taxon>Drosophila</taxon>
        <taxon>Sophophora</taxon>
    </lineage>
</organism>
<dbReference type="OrthoDB" id="7883004at2759"/>
<feature type="transmembrane region" description="Helical" evidence="2">
    <location>
        <begin position="189"/>
        <end position="216"/>
    </location>
</feature>
<keyword evidence="4" id="KW-1185">Reference proteome</keyword>